<dbReference type="InterPro" id="IPR036610">
    <property type="entry name" value="PEBP-like_sf"/>
</dbReference>
<dbReference type="Proteomes" id="UP001186944">
    <property type="component" value="Unassembled WGS sequence"/>
</dbReference>
<dbReference type="Gene3D" id="3.90.280.10">
    <property type="entry name" value="PEBP-like"/>
    <property type="match status" value="2"/>
</dbReference>
<dbReference type="PANTHER" id="PTHR11362">
    <property type="entry name" value="PHOSPHATIDYLETHANOLAMINE-BINDING PROTEIN"/>
    <property type="match status" value="1"/>
</dbReference>
<evidence type="ECO:0000313" key="1">
    <source>
        <dbReference type="EMBL" id="KAK3085084.1"/>
    </source>
</evidence>
<sequence length="540" mass="60103">GATVCSPTNRVTDPSRCLNEIKALSESTSQFWFGTAYKTRCSGSKAGTMECSNYRSYVADSIVSRLGISSNLEIFVDIKYHSNAGTYRSCGNQYTVSPSVNISLDPTSTEQITPWEARMAPTISWEPHNGTYTVVILSVGVPINHGIYINIPGNRFADAEVIKAYNGPIHFFTSFAQVYAFLVFKQQDDNLVIPSDWTARLSTPGFMQYNIPSMMTALNLSGPVGMSWMSVIGDPYAVQSFINSGSFDMCTYLIQNGIKTHNRTFVPADPTLDVNLDVTFSPPALTFTSCCNQFSYPSRTFKLNPLGDLQVKTADVRTSVLPTVELTIGGSFFHKIQFYRFLFNISGFVADSHLTLTGATWFITTQDEYVRHNYVTYRGRNQDDVCNGVQGYSNPCPTSKATINYTRWTSGDVVIDYTGPMPPDNNPHYYYFLLYEQQGELDISNFRNYTDPPGSRLLFNISDFVMDNNLTLVGATWFIATNDEYARNYYATSGGQSEETVCNGVPGYGDPCPVSKATPVIATWCILLVTICMIKWSDIQ</sequence>
<reference evidence="1" key="1">
    <citation type="submission" date="2019-08" db="EMBL/GenBank/DDBJ databases">
        <title>The improved chromosome-level genome for the pearl oyster Pinctada fucata martensii using PacBio sequencing and Hi-C.</title>
        <authorList>
            <person name="Zheng Z."/>
        </authorList>
    </citation>
    <scope>NUCLEOTIDE SEQUENCE</scope>
    <source>
        <strain evidence="1">ZZ-2019</strain>
        <tissue evidence="1">Adductor muscle</tissue>
    </source>
</reference>
<dbReference type="SUPFAM" id="SSF49777">
    <property type="entry name" value="PEBP-like"/>
    <property type="match status" value="2"/>
</dbReference>
<comment type="caution">
    <text evidence="1">The sequence shown here is derived from an EMBL/GenBank/DDBJ whole genome shotgun (WGS) entry which is preliminary data.</text>
</comment>
<gene>
    <name evidence="1" type="ORF">FSP39_024010</name>
</gene>
<evidence type="ECO:0000313" key="2">
    <source>
        <dbReference type="Proteomes" id="UP001186944"/>
    </source>
</evidence>
<dbReference type="PANTHER" id="PTHR11362:SF82">
    <property type="entry name" value="PHOSPHATIDYLETHANOLAMINE-BINDING PROTEIN 4"/>
    <property type="match status" value="1"/>
</dbReference>
<proteinExistence type="predicted"/>
<dbReference type="AlphaFoldDB" id="A0AA88XGV8"/>
<organism evidence="1 2">
    <name type="scientific">Pinctada imbricata</name>
    <name type="common">Atlantic pearl-oyster</name>
    <name type="synonym">Pinctada martensii</name>
    <dbReference type="NCBI Taxonomy" id="66713"/>
    <lineage>
        <taxon>Eukaryota</taxon>
        <taxon>Metazoa</taxon>
        <taxon>Spiralia</taxon>
        <taxon>Lophotrochozoa</taxon>
        <taxon>Mollusca</taxon>
        <taxon>Bivalvia</taxon>
        <taxon>Autobranchia</taxon>
        <taxon>Pteriomorphia</taxon>
        <taxon>Pterioida</taxon>
        <taxon>Pterioidea</taxon>
        <taxon>Pteriidae</taxon>
        <taxon>Pinctada</taxon>
    </lineage>
</organism>
<protein>
    <submittedName>
        <fullName evidence="1">Uncharacterized protein</fullName>
    </submittedName>
</protein>
<keyword evidence="2" id="KW-1185">Reference proteome</keyword>
<feature type="non-terminal residue" evidence="1">
    <location>
        <position position="1"/>
    </location>
</feature>
<name>A0AA88XGV8_PINIB</name>
<dbReference type="EMBL" id="VSWD01000013">
    <property type="protein sequence ID" value="KAK3085084.1"/>
    <property type="molecule type" value="Genomic_DNA"/>
</dbReference>
<dbReference type="InterPro" id="IPR035810">
    <property type="entry name" value="PEBP_euk"/>
</dbReference>
<accession>A0AA88XGV8</accession>